<evidence type="ECO:0000313" key="1">
    <source>
        <dbReference type="EMBL" id="KAH7123436.1"/>
    </source>
</evidence>
<protein>
    <submittedName>
        <fullName evidence="1">Uncharacterized protein</fullName>
    </submittedName>
</protein>
<dbReference type="OrthoDB" id="5237031at2759"/>
<evidence type="ECO:0000313" key="2">
    <source>
        <dbReference type="Proteomes" id="UP000717696"/>
    </source>
</evidence>
<dbReference type="EMBL" id="JAGMUU010000025">
    <property type="protein sequence ID" value="KAH7123436.1"/>
    <property type="molecule type" value="Genomic_DNA"/>
</dbReference>
<organism evidence="1 2">
    <name type="scientific">Dactylonectria estremocensis</name>
    <dbReference type="NCBI Taxonomy" id="1079267"/>
    <lineage>
        <taxon>Eukaryota</taxon>
        <taxon>Fungi</taxon>
        <taxon>Dikarya</taxon>
        <taxon>Ascomycota</taxon>
        <taxon>Pezizomycotina</taxon>
        <taxon>Sordariomycetes</taxon>
        <taxon>Hypocreomycetidae</taxon>
        <taxon>Hypocreales</taxon>
        <taxon>Nectriaceae</taxon>
        <taxon>Dactylonectria</taxon>
    </lineage>
</organism>
<dbReference type="AlphaFoldDB" id="A0A9P9IK38"/>
<sequence>MYRVLKPVKPFSPSHVLAPPNYRRYRLVSEEDGIQCHSLNIADFTADVCYSVSHGGRGKRVAIGEFKRGLIRAEQWQNGRLTSPQKRRERESSEHIHIYTYVLPPGLR</sequence>
<comment type="caution">
    <text evidence="1">The sequence shown here is derived from an EMBL/GenBank/DDBJ whole genome shotgun (WGS) entry which is preliminary data.</text>
</comment>
<name>A0A9P9IK38_9HYPO</name>
<dbReference type="Proteomes" id="UP000717696">
    <property type="component" value="Unassembled WGS sequence"/>
</dbReference>
<reference evidence="1" key="1">
    <citation type="journal article" date="2021" name="Nat. Commun.">
        <title>Genetic determinants of endophytism in the Arabidopsis root mycobiome.</title>
        <authorList>
            <person name="Mesny F."/>
            <person name="Miyauchi S."/>
            <person name="Thiergart T."/>
            <person name="Pickel B."/>
            <person name="Atanasova L."/>
            <person name="Karlsson M."/>
            <person name="Huettel B."/>
            <person name="Barry K.W."/>
            <person name="Haridas S."/>
            <person name="Chen C."/>
            <person name="Bauer D."/>
            <person name="Andreopoulos W."/>
            <person name="Pangilinan J."/>
            <person name="LaButti K."/>
            <person name="Riley R."/>
            <person name="Lipzen A."/>
            <person name="Clum A."/>
            <person name="Drula E."/>
            <person name="Henrissat B."/>
            <person name="Kohler A."/>
            <person name="Grigoriev I.V."/>
            <person name="Martin F.M."/>
            <person name="Hacquard S."/>
        </authorList>
    </citation>
    <scope>NUCLEOTIDE SEQUENCE</scope>
    <source>
        <strain evidence="1">MPI-CAGE-AT-0021</strain>
    </source>
</reference>
<gene>
    <name evidence="1" type="ORF">B0J13DRAFT_566643</name>
</gene>
<accession>A0A9P9IK38</accession>
<keyword evidence="2" id="KW-1185">Reference proteome</keyword>
<proteinExistence type="predicted"/>